<protein>
    <submittedName>
        <fullName evidence="2">Cytidylyltransferase</fullName>
    </submittedName>
</protein>
<evidence type="ECO:0000259" key="1">
    <source>
        <dbReference type="Pfam" id="PF01467"/>
    </source>
</evidence>
<dbReference type="AlphaFoldDB" id="A0A0R2U7G0"/>
<name>A0A0R2U7G0_9GAMM</name>
<dbReference type="GO" id="GO:0016887">
    <property type="term" value="F:ATP hydrolysis activity"/>
    <property type="evidence" value="ECO:0007669"/>
    <property type="project" value="TreeGrafter"/>
</dbReference>
<dbReference type="STRING" id="1655612.ABS10_00105"/>
<dbReference type="SUPFAM" id="SSF52374">
    <property type="entry name" value="Nucleotidylyl transferase"/>
    <property type="match status" value="1"/>
</dbReference>
<dbReference type="Gene3D" id="3.40.50.620">
    <property type="entry name" value="HUPs"/>
    <property type="match status" value="1"/>
</dbReference>
<dbReference type="Proteomes" id="UP000051027">
    <property type="component" value="Unassembled WGS sequence"/>
</dbReference>
<reference evidence="2 3" key="1">
    <citation type="submission" date="2015-10" db="EMBL/GenBank/DDBJ databases">
        <title>Metagenome-Assembled Genomes uncover a global brackish microbiome.</title>
        <authorList>
            <person name="Hugerth L.W."/>
            <person name="Larsson J."/>
            <person name="Alneberg J."/>
            <person name="Lindh M.V."/>
            <person name="Legrand C."/>
            <person name="Pinhassi J."/>
            <person name="Andersson A.F."/>
        </authorList>
    </citation>
    <scope>NUCLEOTIDE SEQUENCE [LARGE SCALE GENOMIC DNA]</scope>
    <source>
        <strain evidence="2">BACL1 MAG-120820-bin45</strain>
    </source>
</reference>
<keyword evidence="2" id="KW-0548">Nucleotidyltransferase</keyword>
<dbReference type="EMBL" id="LICS01000030">
    <property type="protein sequence ID" value="KRO95461.1"/>
    <property type="molecule type" value="Genomic_DNA"/>
</dbReference>
<dbReference type="Gene3D" id="3.90.950.20">
    <property type="entry name" value="CinA-like"/>
    <property type="match status" value="1"/>
</dbReference>
<accession>A0A0R2U7G0</accession>
<dbReference type="GO" id="GO:0000309">
    <property type="term" value="F:nicotinamide-nucleotide adenylyltransferase activity"/>
    <property type="evidence" value="ECO:0007669"/>
    <property type="project" value="TreeGrafter"/>
</dbReference>
<dbReference type="Pfam" id="PF01467">
    <property type="entry name" value="CTP_transf_like"/>
    <property type="match status" value="1"/>
</dbReference>
<dbReference type="PANTHER" id="PTHR31285:SF0">
    <property type="entry name" value="NICOTINAMIDE MONONUCLEOTIDE ADENYLYLTRANSFERASE"/>
    <property type="match status" value="1"/>
</dbReference>
<keyword evidence="2" id="KW-0808">Transferase</keyword>
<comment type="caution">
    <text evidence="2">The sequence shown here is derived from an EMBL/GenBank/DDBJ whole genome shotgun (WGS) entry which is preliminary data.</text>
</comment>
<feature type="domain" description="Cytidyltransferase-like" evidence="1">
    <location>
        <begin position="203"/>
        <end position="365"/>
    </location>
</feature>
<proteinExistence type="predicted"/>
<dbReference type="InterPro" id="IPR004821">
    <property type="entry name" value="Cyt_trans-like"/>
</dbReference>
<sequence>MLDQQHLIQKIHASGYRFVLVSSGGGSDAVSDLLRVPGASNSVLESYIPYARESLDYYLLKKPDKYCSEDTTLSMAAKAFSAAKKIDSKSHPGKLLGIAITASLATSYSKKGDHKFFIAIQTHKYSKSYSYKFEKGALTRAQEETLLTQHIIIAIAGACEVETNEVETQTLRITTVEAKKNWVKLVDNKIDFDASTSRIPELIFPGSFNPLHSGHHEMSKLAQDKTGLGLVYEICVQNADKPPLSYHEIQRTLLQFDGKHDWVLTKAGKFTDKAALFPNSVFIIGADTLTRILDEKFYLSRQDMLTQLDLFNSHNINFLVFGRKIKSKFIGLASVKIPDHVKDRFVGFDEEIFRDDISSSDIRQKSGMT</sequence>
<dbReference type="InterPro" id="IPR014729">
    <property type="entry name" value="Rossmann-like_a/b/a_fold"/>
</dbReference>
<gene>
    <name evidence="2" type="ORF">ABS10_00105</name>
</gene>
<dbReference type="InterPro" id="IPR036653">
    <property type="entry name" value="CinA-like_C"/>
</dbReference>
<organism evidence="2 3">
    <name type="scientific">SAR86 cluster bacterium BACL1 MAG-120820-bin45</name>
    <dbReference type="NCBI Taxonomy" id="1655612"/>
    <lineage>
        <taxon>Bacteria</taxon>
        <taxon>Pseudomonadati</taxon>
        <taxon>Pseudomonadota</taxon>
        <taxon>Gammaproteobacteria</taxon>
        <taxon>SAR86 cluster</taxon>
    </lineage>
</organism>
<evidence type="ECO:0000313" key="2">
    <source>
        <dbReference type="EMBL" id="KRO95461.1"/>
    </source>
</evidence>
<dbReference type="GO" id="GO:0005737">
    <property type="term" value="C:cytoplasm"/>
    <property type="evidence" value="ECO:0007669"/>
    <property type="project" value="TreeGrafter"/>
</dbReference>
<evidence type="ECO:0000313" key="3">
    <source>
        <dbReference type="Proteomes" id="UP000051027"/>
    </source>
</evidence>
<dbReference type="PANTHER" id="PTHR31285">
    <property type="entry name" value="NICOTINAMIDE MONONUCLEOTIDE ADENYLYLTRANSFERASE"/>
    <property type="match status" value="1"/>
</dbReference>